<evidence type="ECO:0000313" key="2">
    <source>
        <dbReference type="Proteomes" id="UP000285150"/>
    </source>
</evidence>
<proteinExistence type="predicted"/>
<dbReference type="Pfam" id="PF05069">
    <property type="entry name" value="Phage_tail_S"/>
    <property type="match status" value="1"/>
</dbReference>
<accession>A0A413B2U8</accession>
<comment type="caution">
    <text evidence="1">The sequence shown here is derived from an EMBL/GenBank/DDBJ whole genome shotgun (WGS) entry which is preliminary data.</text>
</comment>
<reference evidence="1 2" key="1">
    <citation type="submission" date="2018-08" db="EMBL/GenBank/DDBJ databases">
        <title>A genome reference for cultivated species of the human gut microbiota.</title>
        <authorList>
            <person name="Zou Y."/>
            <person name="Xue W."/>
            <person name="Luo G."/>
        </authorList>
    </citation>
    <scope>NUCLEOTIDE SEQUENCE [LARGE SCALE GENOMIC DNA]</scope>
    <source>
        <strain evidence="1 2">AF12-7</strain>
    </source>
</reference>
<evidence type="ECO:0000313" key="1">
    <source>
        <dbReference type="EMBL" id="RGW31853.1"/>
    </source>
</evidence>
<gene>
    <name evidence="1" type="ORF">DWV77_15770</name>
</gene>
<sequence length="164" mass="19376">MERKIKRFISLTLKDVGTEIGEEFDRNFEREAFFNEHWARRKFSDDGSRGLLMRTGELRRSIRSETTGHSVIFSSDLEYAAIHNSGGTITVTGKMKGYFWYMYRMLTDNYKREPTEEALFCKRMAMKRAGSKIVMPRRQFIGMHPEVERIIREIAENNTKEVFK</sequence>
<dbReference type="InterPro" id="IPR006522">
    <property type="entry name" value="Phage_virion_morphogenesis"/>
</dbReference>
<protein>
    <submittedName>
        <fullName evidence="1">Phage morphogenesis protein</fullName>
    </submittedName>
</protein>
<dbReference type="Proteomes" id="UP000285150">
    <property type="component" value="Unassembled WGS sequence"/>
</dbReference>
<dbReference type="EMBL" id="QSAF01000027">
    <property type="protein sequence ID" value="RGW31853.1"/>
    <property type="molecule type" value="Genomic_DNA"/>
</dbReference>
<organism evidence="1 2">
    <name type="scientific">Bacteroides stercoris</name>
    <dbReference type="NCBI Taxonomy" id="46506"/>
    <lineage>
        <taxon>Bacteria</taxon>
        <taxon>Pseudomonadati</taxon>
        <taxon>Bacteroidota</taxon>
        <taxon>Bacteroidia</taxon>
        <taxon>Bacteroidales</taxon>
        <taxon>Bacteroidaceae</taxon>
        <taxon>Bacteroides</taxon>
    </lineage>
</organism>
<name>A0A413B2U8_BACSE</name>
<dbReference type="AlphaFoldDB" id="A0A413B2U8"/>